<dbReference type="AlphaFoldDB" id="A0A644Y1U1"/>
<evidence type="ECO:0000313" key="1">
    <source>
        <dbReference type="EMBL" id="MPM22319.1"/>
    </source>
</evidence>
<proteinExistence type="predicted"/>
<reference evidence="1" key="1">
    <citation type="submission" date="2019-08" db="EMBL/GenBank/DDBJ databases">
        <authorList>
            <person name="Kucharzyk K."/>
            <person name="Murdoch R.W."/>
            <person name="Higgins S."/>
            <person name="Loffler F."/>
        </authorList>
    </citation>
    <scope>NUCLEOTIDE SEQUENCE</scope>
</reference>
<dbReference type="EMBL" id="VSSQ01003782">
    <property type="protein sequence ID" value="MPM22319.1"/>
    <property type="molecule type" value="Genomic_DNA"/>
</dbReference>
<protein>
    <submittedName>
        <fullName evidence="1">Uncharacterized protein</fullName>
    </submittedName>
</protein>
<name>A0A644Y1U1_9ZZZZ</name>
<accession>A0A644Y1U1</accession>
<comment type="caution">
    <text evidence="1">The sequence shown here is derived from an EMBL/GenBank/DDBJ whole genome shotgun (WGS) entry which is preliminary data.</text>
</comment>
<gene>
    <name evidence="1" type="ORF">SDC9_68771</name>
</gene>
<organism evidence="1">
    <name type="scientific">bioreactor metagenome</name>
    <dbReference type="NCBI Taxonomy" id="1076179"/>
    <lineage>
        <taxon>unclassified sequences</taxon>
        <taxon>metagenomes</taxon>
        <taxon>ecological metagenomes</taxon>
    </lineage>
</organism>
<sequence length="52" mass="5465">MALVFTAEIEPVIDSLGAVPYATIITSSRDTASYSICTFTTLLLPIATSSVL</sequence>